<dbReference type="Proteomes" id="UP000515743">
    <property type="component" value="Chromosome"/>
</dbReference>
<protein>
    <recommendedName>
        <fullName evidence="3">DUF559 domain-containing protein</fullName>
    </recommendedName>
</protein>
<keyword evidence="2" id="KW-1185">Reference proteome</keyword>
<organism evidence="1 2">
    <name type="scientific">Corynebacterium incognita</name>
    <dbReference type="NCBI Taxonomy" id="2754725"/>
    <lineage>
        <taxon>Bacteria</taxon>
        <taxon>Bacillati</taxon>
        <taxon>Actinomycetota</taxon>
        <taxon>Actinomycetes</taxon>
        <taxon>Mycobacteriales</taxon>
        <taxon>Corynebacteriaceae</taxon>
        <taxon>Corynebacterium</taxon>
    </lineage>
</organism>
<dbReference type="AlphaFoldDB" id="A0A7G7CRG0"/>
<gene>
    <name evidence="1" type="ORF">H0194_04115</name>
</gene>
<dbReference type="RefSeq" id="WP_185176549.1">
    <property type="nucleotide sequence ID" value="NZ_CP059404.1"/>
</dbReference>
<sequence>MTVHDKGMNTTMTADNEYGLVHLNRLGHDALHVWERDYLKLAGWWAVPRELYENLPPWEKARAHAVARGRSARKAVVTGVAAARIWRLPVLTQDPTVELLMPGTKVSGATKTPPGAVFRAAKLAVDSPEIRIVEGARVVHPLRAMRDIVAYGDELEALVVCDAMRRRWPSCSRDSLLAQVEAMPRFRGKGRLRKVIMRSVDCADSPLETKARVILEAMLAEGELQSLVPQTLLVVRKGDVERRFRVDFLVNGRLVVEVDGRVKYDGQSYGEDVNAVVREEHGREYAIRGAGYRVLRVRAEDLTVGGPRSSQLAEWVRRELRDL</sequence>
<dbReference type="EMBL" id="CP059404">
    <property type="protein sequence ID" value="QNE90176.1"/>
    <property type="molecule type" value="Genomic_DNA"/>
</dbReference>
<evidence type="ECO:0000313" key="1">
    <source>
        <dbReference type="EMBL" id="QNE90176.1"/>
    </source>
</evidence>
<proteinExistence type="predicted"/>
<dbReference type="KEGG" id="cik:H0194_04115"/>
<accession>A0A7G7CRG0</accession>
<evidence type="ECO:0008006" key="3">
    <source>
        <dbReference type="Google" id="ProtNLM"/>
    </source>
</evidence>
<evidence type="ECO:0000313" key="2">
    <source>
        <dbReference type="Proteomes" id="UP000515743"/>
    </source>
</evidence>
<reference evidence="1 2" key="1">
    <citation type="submission" date="2020-07" db="EMBL/GenBank/DDBJ databases">
        <title>Complete genome and description of Corynebacterium incognita strain Marseille-Q3630 sp. nov.</title>
        <authorList>
            <person name="Boxberger M."/>
        </authorList>
    </citation>
    <scope>NUCLEOTIDE SEQUENCE [LARGE SCALE GENOMIC DNA]</scope>
    <source>
        <strain evidence="1 2">Marseille-Q3630</strain>
    </source>
</reference>
<name>A0A7G7CRG0_9CORY</name>